<dbReference type="GO" id="GO:0019867">
    <property type="term" value="C:outer membrane"/>
    <property type="evidence" value="ECO:0007669"/>
    <property type="project" value="InterPro"/>
</dbReference>
<evidence type="ECO:0000256" key="2">
    <source>
        <dbReference type="ARBA" id="ARBA00022729"/>
    </source>
</evidence>
<dbReference type="InterPro" id="IPR032635">
    <property type="entry name" value="Anti_2"/>
</dbReference>
<dbReference type="PROSITE" id="PS51257">
    <property type="entry name" value="PROKAR_LIPOPROTEIN"/>
    <property type="match status" value="1"/>
</dbReference>
<evidence type="ECO:0000256" key="1">
    <source>
        <dbReference type="ARBA" id="ARBA00004370"/>
    </source>
</evidence>
<comment type="subcellular location">
    <subcellularLocation>
        <location evidence="1">Membrane</location>
    </subcellularLocation>
</comment>
<evidence type="ECO:0000256" key="5">
    <source>
        <dbReference type="SAM" id="MobiDB-lite"/>
    </source>
</evidence>
<dbReference type="InterPro" id="IPR016364">
    <property type="entry name" value="Surface_antigen_Rickettsia"/>
</dbReference>
<accession>A0A382W477</accession>
<keyword evidence="2" id="KW-0732">Signal</keyword>
<dbReference type="AlphaFoldDB" id="A0A382W477"/>
<dbReference type="EMBL" id="UINC01156483">
    <property type="protein sequence ID" value="SVD52921.1"/>
    <property type="molecule type" value="Genomic_DNA"/>
</dbReference>
<feature type="domain" description="Glycine zipper 2TM" evidence="6">
    <location>
        <begin position="30"/>
        <end position="71"/>
    </location>
</feature>
<reference evidence="8" key="1">
    <citation type="submission" date="2018-05" db="EMBL/GenBank/DDBJ databases">
        <authorList>
            <person name="Lanie J.A."/>
            <person name="Ng W.-L."/>
            <person name="Kazmierczak K.M."/>
            <person name="Andrzejewski T.M."/>
            <person name="Davidsen T.M."/>
            <person name="Wayne K.J."/>
            <person name="Tettelin H."/>
            <person name="Glass J.I."/>
            <person name="Rusch D."/>
            <person name="Podicherti R."/>
            <person name="Tsui H.-C.T."/>
            <person name="Winkler M.E."/>
        </authorList>
    </citation>
    <scope>NUCLEOTIDE SEQUENCE</scope>
</reference>
<dbReference type="InterPro" id="IPR008816">
    <property type="entry name" value="Gly_zipper_2TM_dom"/>
</dbReference>
<evidence type="ECO:0000259" key="6">
    <source>
        <dbReference type="Pfam" id="PF05433"/>
    </source>
</evidence>
<keyword evidence="4" id="KW-0564">Palmitate</keyword>
<proteinExistence type="predicted"/>
<dbReference type="PIRSF" id="PIRSF002721">
    <property type="entry name" value="Surface_antigen_Rickettsia"/>
    <property type="match status" value="1"/>
</dbReference>
<feature type="region of interest" description="Disordered" evidence="5">
    <location>
        <begin position="84"/>
        <end position="122"/>
    </location>
</feature>
<sequence length="159" mass="16326">MMIGSARYLIIGLLALGLAACQEGGQKQSLGTLLGAVAGAVAGAQVGKGRGRLAAVAGGALLGSLLGGNIGKSLDNADRIAMQQTTQRTLESSPSGNTVSWKNPDSGHSGTVTPKPSYQDSKGQYCREYQQTITVNGETEKAYGTACRQPDGSWKIVKG</sequence>
<feature type="domain" description="Surface antigen" evidence="7">
    <location>
        <begin position="75"/>
        <end position="157"/>
    </location>
</feature>
<evidence type="ECO:0000259" key="7">
    <source>
        <dbReference type="Pfam" id="PF16998"/>
    </source>
</evidence>
<keyword evidence="3" id="KW-0472">Membrane</keyword>
<organism evidence="8">
    <name type="scientific">marine metagenome</name>
    <dbReference type="NCBI Taxonomy" id="408172"/>
    <lineage>
        <taxon>unclassified sequences</taxon>
        <taxon>metagenomes</taxon>
        <taxon>ecological metagenomes</taxon>
    </lineage>
</organism>
<dbReference type="Pfam" id="PF05433">
    <property type="entry name" value="Rick_17kDa_Anti"/>
    <property type="match status" value="1"/>
</dbReference>
<evidence type="ECO:0008006" key="9">
    <source>
        <dbReference type="Google" id="ProtNLM"/>
    </source>
</evidence>
<dbReference type="PANTHER" id="PTHR35603:SF2">
    <property type="entry name" value="OUTER MEMBRANE LIPOPROTEIN"/>
    <property type="match status" value="1"/>
</dbReference>
<dbReference type="Pfam" id="PF16998">
    <property type="entry name" value="17kDa_Anti_2"/>
    <property type="match status" value="1"/>
</dbReference>
<protein>
    <recommendedName>
        <fullName evidence="9">17 kDa surface antigen</fullName>
    </recommendedName>
</protein>
<evidence type="ECO:0000256" key="4">
    <source>
        <dbReference type="ARBA" id="ARBA00023139"/>
    </source>
</evidence>
<dbReference type="PANTHER" id="PTHR35603">
    <property type="match status" value="1"/>
</dbReference>
<name>A0A382W477_9ZZZZ</name>
<dbReference type="InterPro" id="IPR051407">
    <property type="entry name" value="Bact_OM_lipoprot/Surf_antigen"/>
</dbReference>
<keyword evidence="4" id="KW-0449">Lipoprotein</keyword>
<evidence type="ECO:0000256" key="3">
    <source>
        <dbReference type="ARBA" id="ARBA00023136"/>
    </source>
</evidence>
<gene>
    <name evidence="8" type="ORF">METZ01_LOCUS405775</name>
</gene>
<evidence type="ECO:0000313" key="8">
    <source>
        <dbReference type="EMBL" id="SVD52921.1"/>
    </source>
</evidence>